<dbReference type="InterPro" id="IPR027791">
    <property type="entry name" value="Galactosyl_T_C"/>
</dbReference>
<dbReference type="Gene3D" id="3.90.550.10">
    <property type="entry name" value="Spore Coat Polysaccharide Biosynthesis Protein SpsA, Chain A"/>
    <property type="match status" value="1"/>
</dbReference>
<sequence>MNVSLIIPYYKKYNEFQKSLEFNKCQYSLAQEVILIVDHPVVEGFSFFKKNYPEINFRIFVNQTEHSWRNPSVVINFGISQCKSNYCIIISPETILLEPNSIKLLIENTNENNFSVGRIIFLRNDLNFENNSFINKPLEINCELLKLFKYRNTRKHYIIGPVYYGSICCSKKNLNKVNNYTEDFTNWGGEDDDIRNKLIKSGITCNKIPEVCLLHVETPDEFENRFKINSKKNNDNIINNFVEIV</sequence>
<evidence type="ECO:0000256" key="1">
    <source>
        <dbReference type="ARBA" id="ARBA00022679"/>
    </source>
</evidence>
<dbReference type="AlphaFoldDB" id="A0A6C0I8U7"/>
<proteinExistence type="predicted"/>
<evidence type="ECO:0000313" key="3">
    <source>
        <dbReference type="EMBL" id="QHT89179.1"/>
    </source>
</evidence>
<organism evidence="3">
    <name type="scientific">viral metagenome</name>
    <dbReference type="NCBI Taxonomy" id="1070528"/>
    <lineage>
        <taxon>unclassified sequences</taxon>
        <taxon>metagenomes</taxon>
        <taxon>organismal metagenomes</taxon>
    </lineage>
</organism>
<protein>
    <recommendedName>
        <fullName evidence="2">Galactosyltransferase C-terminal domain-containing protein</fullName>
    </recommendedName>
</protein>
<dbReference type="InterPro" id="IPR029044">
    <property type="entry name" value="Nucleotide-diphossugar_trans"/>
</dbReference>
<dbReference type="Pfam" id="PF02709">
    <property type="entry name" value="Glyco_transf_7C"/>
    <property type="match status" value="1"/>
</dbReference>
<reference evidence="3" key="1">
    <citation type="journal article" date="2020" name="Nature">
        <title>Giant virus diversity and host interactions through global metagenomics.</title>
        <authorList>
            <person name="Schulz F."/>
            <person name="Roux S."/>
            <person name="Paez-Espino D."/>
            <person name="Jungbluth S."/>
            <person name="Walsh D.A."/>
            <person name="Denef V.J."/>
            <person name="McMahon K.D."/>
            <person name="Konstantinidis K.T."/>
            <person name="Eloe-Fadrosh E.A."/>
            <person name="Kyrpides N.C."/>
            <person name="Woyke T."/>
        </authorList>
    </citation>
    <scope>NUCLEOTIDE SEQUENCE</scope>
    <source>
        <strain evidence="3">GVMAG-M-3300023184-53</strain>
    </source>
</reference>
<keyword evidence="1" id="KW-0808">Transferase</keyword>
<dbReference type="EMBL" id="MN740136">
    <property type="protein sequence ID" value="QHT89179.1"/>
    <property type="molecule type" value="Genomic_DNA"/>
</dbReference>
<name>A0A6C0I8U7_9ZZZZ</name>
<evidence type="ECO:0000259" key="2">
    <source>
        <dbReference type="Pfam" id="PF02709"/>
    </source>
</evidence>
<dbReference type="SUPFAM" id="SSF53448">
    <property type="entry name" value="Nucleotide-diphospho-sugar transferases"/>
    <property type="match status" value="1"/>
</dbReference>
<feature type="domain" description="Galactosyltransferase C-terminal" evidence="2">
    <location>
        <begin position="165"/>
        <end position="209"/>
    </location>
</feature>
<dbReference type="GO" id="GO:0016740">
    <property type="term" value="F:transferase activity"/>
    <property type="evidence" value="ECO:0007669"/>
    <property type="project" value="UniProtKB-KW"/>
</dbReference>
<accession>A0A6C0I8U7</accession>